<dbReference type="InterPro" id="IPR006108">
    <property type="entry name" value="3HC_DH_C"/>
</dbReference>
<evidence type="ECO:0000256" key="1">
    <source>
        <dbReference type="ARBA" id="ARBA00004275"/>
    </source>
</evidence>
<protein>
    <submittedName>
        <fullName evidence="15">Enoyl-CoA hydratase/isomerase family protein</fullName>
    </submittedName>
</protein>
<evidence type="ECO:0000313" key="15">
    <source>
        <dbReference type="EMBL" id="QEM82347.1"/>
    </source>
</evidence>
<evidence type="ECO:0000313" key="16">
    <source>
        <dbReference type="Proteomes" id="UP000324285"/>
    </source>
</evidence>
<evidence type="ECO:0000259" key="13">
    <source>
        <dbReference type="Pfam" id="PF00725"/>
    </source>
</evidence>
<evidence type="ECO:0000259" key="14">
    <source>
        <dbReference type="Pfam" id="PF02737"/>
    </source>
</evidence>
<dbReference type="FunFam" id="1.10.1040.50:FF:000006">
    <property type="entry name" value="Peroxisomal bifunctional enzyme"/>
    <property type="match status" value="1"/>
</dbReference>
<evidence type="ECO:0000256" key="6">
    <source>
        <dbReference type="ARBA" id="ARBA00023027"/>
    </source>
</evidence>
<keyword evidence="16" id="KW-1185">Reference proteome</keyword>
<dbReference type="SUPFAM" id="SSF52096">
    <property type="entry name" value="ClpP/crotonase"/>
    <property type="match status" value="1"/>
</dbReference>
<comment type="catalytic activity">
    <reaction evidence="12">
        <text>a (3S)-3-hydroxyacyl-CoA + NAD(+) = a 3-oxoacyl-CoA + NADH + H(+)</text>
        <dbReference type="Rhea" id="RHEA:22432"/>
        <dbReference type="ChEBI" id="CHEBI:15378"/>
        <dbReference type="ChEBI" id="CHEBI:57318"/>
        <dbReference type="ChEBI" id="CHEBI:57540"/>
        <dbReference type="ChEBI" id="CHEBI:57945"/>
        <dbReference type="ChEBI" id="CHEBI:90726"/>
        <dbReference type="EC" id="1.1.1.35"/>
    </reaction>
</comment>
<reference evidence="15" key="1">
    <citation type="submission" date="2021-02" db="EMBL/GenBank/DDBJ databases">
        <title>Strain Y2R2, a novel species of the genus Halomonas.</title>
        <authorList>
            <person name="Huang H."/>
        </authorList>
    </citation>
    <scope>NUCLEOTIDE SEQUENCE</scope>
    <source>
        <strain evidence="15">Y2R2</strain>
    </source>
</reference>
<keyword evidence="10" id="KW-0456">Lyase</keyword>
<dbReference type="KEGG" id="hbh:E4T21_12930"/>
<keyword evidence="8" id="KW-0576">Peroxisome</keyword>
<evidence type="ECO:0000256" key="12">
    <source>
        <dbReference type="ARBA" id="ARBA00049556"/>
    </source>
</evidence>
<dbReference type="GO" id="GO:0006635">
    <property type="term" value="P:fatty acid beta-oxidation"/>
    <property type="evidence" value="ECO:0007669"/>
    <property type="project" value="UniProtKB-UniPathway"/>
</dbReference>
<feature type="domain" description="3-hydroxyacyl-CoA dehydrogenase NAD binding" evidence="14">
    <location>
        <begin position="298"/>
        <end position="474"/>
    </location>
</feature>
<dbReference type="GO" id="GO:0004300">
    <property type="term" value="F:enoyl-CoA hydratase activity"/>
    <property type="evidence" value="ECO:0007669"/>
    <property type="project" value="UniProtKB-ARBA"/>
</dbReference>
<accession>A0A5C1NJ77</accession>
<keyword evidence="9" id="KW-0413">Isomerase</keyword>
<evidence type="ECO:0000256" key="4">
    <source>
        <dbReference type="ARBA" id="ARBA00022963"/>
    </source>
</evidence>
<dbReference type="AlphaFoldDB" id="A0A5C1NJ77"/>
<dbReference type="Pfam" id="PF00725">
    <property type="entry name" value="3HCDH"/>
    <property type="match status" value="1"/>
</dbReference>
<keyword evidence="5" id="KW-0560">Oxidoreductase</keyword>
<evidence type="ECO:0000256" key="3">
    <source>
        <dbReference type="ARBA" id="ARBA00022832"/>
    </source>
</evidence>
<comment type="subcellular location">
    <subcellularLocation>
        <location evidence="1">Peroxisome</location>
    </subcellularLocation>
</comment>
<keyword evidence="6" id="KW-0520">NAD</keyword>
<dbReference type="FunFam" id="3.40.50.720:FF:000009">
    <property type="entry name" value="Fatty oxidation complex, alpha subunit"/>
    <property type="match status" value="1"/>
</dbReference>
<dbReference type="UniPathway" id="UPA00659"/>
<dbReference type="Gene3D" id="1.10.1040.50">
    <property type="match status" value="1"/>
</dbReference>
<dbReference type="SUPFAM" id="SSF48179">
    <property type="entry name" value="6-phosphogluconate dehydrogenase C-terminal domain-like"/>
    <property type="match status" value="2"/>
</dbReference>
<evidence type="ECO:0000256" key="11">
    <source>
        <dbReference type="ARBA" id="ARBA00023268"/>
    </source>
</evidence>
<dbReference type="InterPro" id="IPR008927">
    <property type="entry name" value="6-PGluconate_DH-like_C_sf"/>
</dbReference>
<evidence type="ECO:0000256" key="5">
    <source>
        <dbReference type="ARBA" id="ARBA00023002"/>
    </source>
</evidence>
<evidence type="ECO:0000256" key="9">
    <source>
        <dbReference type="ARBA" id="ARBA00023235"/>
    </source>
</evidence>
<evidence type="ECO:0000256" key="8">
    <source>
        <dbReference type="ARBA" id="ARBA00023140"/>
    </source>
</evidence>
<evidence type="ECO:0000256" key="7">
    <source>
        <dbReference type="ARBA" id="ARBA00023098"/>
    </source>
</evidence>
<proteinExistence type="predicted"/>
<dbReference type="GO" id="GO:0070403">
    <property type="term" value="F:NAD+ binding"/>
    <property type="evidence" value="ECO:0007669"/>
    <property type="project" value="InterPro"/>
</dbReference>
<sequence>MAEPKRYGQVHFRREGEIAVITIDNPPVNSSTDAVRKGILSALASIDAEQVHAVVLTGAGRHLMAGADLRELENQPTEPTLPQVTAALEACPVPVIAAIKGHTLGGGLELALACDARLATTDAVLGMPEVSVGIIPGAGGTQRLPRAVGLSAAIDMIVTGKPINASRALDLGLVDQLLASTDADAQYAEILAFARDYQAGKQPLSAQTPDPSDSAALEEQAQQLVTRARGLPAATVAAEVVLNAARLSFTDGVAQERAQFLALRGSEPAQALRYLFFTERAKPFVPQQPVQPRALERIAVIGAGTMGSGIALCALNAGYHVDLIELNSAALDAGIHRIMSELEGDVSRQRLSAEQREAHLARLAPSEDIQVAAHADLVIEAIIEDLSAKQSLFNTLAGIVRKDTLLATNTSYLDIDVITADIPYPERVLGLHFFSPAHRMSLLEIVRGASTHDEVLCTAMAFASRLKKKAIIVANAWGFVGNRLYAAYRRQCEFMLEEGASPEKIDTAIEAYGFAMGPFKVADMSGLDIAWKMRQQTADSRHLRRYVGIPDLICEAGRLGRKTGKGYYRYDKSQLQSDPDVAEIIAVYRADKGIVPKTFSVEDIQQRAVLALINEALLLLGEGVCQRPEDIDIALAHGYGFPRWRGGPIFIARRMQLNQLNAALDRFVAVSGKGQERGDATLIALDANRIQQ</sequence>
<keyword evidence="3" id="KW-0276">Fatty acid metabolism</keyword>
<keyword evidence="4" id="KW-0442">Lipid degradation</keyword>
<dbReference type="PANTHER" id="PTHR23309">
    <property type="entry name" value="3-HYDROXYACYL-COA DEHYROGENASE"/>
    <property type="match status" value="1"/>
</dbReference>
<keyword evidence="7" id="KW-0443">Lipid metabolism</keyword>
<dbReference type="CDD" id="cd06558">
    <property type="entry name" value="crotonase-like"/>
    <property type="match status" value="1"/>
</dbReference>
<dbReference type="GO" id="GO:0016853">
    <property type="term" value="F:isomerase activity"/>
    <property type="evidence" value="ECO:0007669"/>
    <property type="project" value="UniProtKB-KW"/>
</dbReference>
<dbReference type="Pfam" id="PF02737">
    <property type="entry name" value="3HCDH_N"/>
    <property type="match status" value="1"/>
</dbReference>
<dbReference type="Gene3D" id="3.40.50.720">
    <property type="entry name" value="NAD(P)-binding Rossmann-like Domain"/>
    <property type="match status" value="1"/>
</dbReference>
<dbReference type="Proteomes" id="UP000324285">
    <property type="component" value="Chromosome"/>
</dbReference>
<evidence type="ECO:0000256" key="10">
    <source>
        <dbReference type="ARBA" id="ARBA00023239"/>
    </source>
</evidence>
<dbReference type="InterPro" id="IPR036291">
    <property type="entry name" value="NAD(P)-bd_dom_sf"/>
</dbReference>
<feature type="domain" description="3-hydroxyacyl-CoA dehydrogenase C-terminal" evidence="13">
    <location>
        <begin position="478"/>
        <end position="570"/>
    </location>
</feature>
<dbReference type="RefSeq" id="WP_149285472.1">
    <property type="nucleotide sequence ID" value="NZ_CP038437.2"/>
</dbReference>
<dbReference type="Gene3D" id="3.90.226.10">
    <property type="entry name" value="2-enoyl-CoA Hydratase, Chain A, domain 1"/>
    <property type="match status" value="1"/>
</dbReference>
<organism evidence="15 16">
    <name type="scientific">Halomonas binhaiensis</name>
    <dbReference type="NCBI Taxonomy" id="2562282"/>
    <lineage>
        <taxon>Bacteria</taxon>
        <taxon>Pseudomonadati</taxon>
        <taxon>Pseudomonadota</taxon>
        <taxon>Gammaproteobacteria</taxon>
        <taxon>Oceanospirillales</taxon>
        <taxon>Halomonadaceae</taxon>
        <taxon>Halomonas</taxon>
    </lineage>
</organism>
<dbReference type="SUPFAM" id="SSF51735">
    <property type="entry name" value="NAD(P)-binding Rossmann-fold domains"/>
    <property type="match status" value="1"/>
</dbReference>
<name>A0A5C1NJ77_9GAMM</name>
<dbReference type="InterPro" id="IPR029045">
    <property type="entry name" value="ClpP/crotonase-like_dom_sf"/>
</dbReference>
<evidence type="ECO:0000256" key="2">
    <source>
        <dbReference type="ARBA" id="ARBA00005005"/>
    </source>
</evidence>
<gene>
    <name evidence="15" type="ORF">E4T21_12930</name>
</gene>
<dbReference type="Pfam" id="PF00378">
    <property type="entry name" value="ECH_1"/>
    <property type="match status" value="1"/>
</dbReference>
<keyword evidence="11" id="KW-0511">Multifunctional enzyme</keyword>
<dbReference type="GO" id="GO:0003857">
    <property type="term" value="F:(3S)-3-hydroxyacyl-CoA dehydrogenase (NAD+) activity"/>
    <property type="evidence" value="ECO:0007669"/>
    <property type="project" value="UniProtKB-EC"/>
</dbReference>
<dbReference type="InterPro" id="IPR001753">
    <property type="entry name" value="Enoyl-CoA_hydra/iso"/>
</dbReference>
<dbReference type="InterPro" id="IPR006176">
    <property type="entry name" value="3-OHacyl-CoA_DH_NAD-bd"/>
</dbReference>
<dbReference type="OrthoDB" id="5389341at2"/>
<comment type="pathway">
    <text evidence="2">Lipid metabolism; fatty acid beta-oxidation.</text>
</comment>
<dbReference type="EMBL" id="CP038437">
    <property type="protein sequence ID" value="QEM82347.1"/>
    <property type="molecule type" value="Genomic_DNA"/>
</dbReference>